<organism evidence="2 3">
    <name type="scientific">Chelatococcus sambhunathii</name>
    <dbReference type="NCBI Taxonomy" id="363953"/>
    <lineage>
        <taxon>Bacteria</taxon>
        <taxon>Pseudomonadati</taxon>
        <taxon>Pseudomonadota</taxon>
        <taxon>Alphaproteobacteria</taxon>
        <taxon>Hyphomicrobiales</taxon>
        <taxon>Chelatococcaceae</taxon>
        <taxon>Chelatococcus</taxon>
    </lineage>
</organism>
<proteinExistence type="predicted"/>
<keyword evidence="3" id="KW-1185">Reference proteome</keyword>
<dbReference type="Pfam" id="PF07704">
    <property type="entry name" value="PSK_trans_fac"/>
    <property type="match status" value="1"/>
</dbReference>
<gene>
    <name evidence="2" type="ORF">IHQ68_06350</name>
</gene>
<comment type="caution">
    <text evidence="2">The sequence shown here is derived from an EMBL/GenBank/DDBJ whole genome shotgun (WGS) entry which is preliminary data.</text>
</comment>
<sequence>MALFVKDPSVDVLAERLMRLKKVNKTEAVRIALENEIARERDKPDLVERTAEFVRQFKARANPQGGSPADKEFIDSLYE</sequence>
<evidence type="ECO:0000313" key="2">
    <source>
        <dbReference type="EMBL" id="MDR4306236.1"/>
    </source>
</evidence>
<dbReference type="InterPro" id="IPR011660">
    <property type="entry name" value="VapB-like"/>
</dbReference>
<dbReference type="RefSeq" id="WP_309389950.1">
    <property type="nucleotide sequence ID" value="NZ_JADBEO010000010.1"/>
</dbReference>
<accession>A0ABU1DDQ9</accession>
<evidence type="ECO:0000256" key="1">
    <source>
        <dbReference type="SAM" id="MobiDB-lite"/>
    </source>
</evidence>
<name>A0ABU1DDQ9_9HYPH</name>
<reference evidence="2" key="1">
    <citation type="submission" date="2020-10" db="EMBL/GenBank/DDBJ databases">
        <authorList>
            <person name="Abbas A."/>
            <person name="Razzaq R."/>
            <person name="Waqas M."/>
            <person name="Abbas N."/>
            <person name="Nielsen T.K."/>
            <person name="Hansen L.H."/>
            <person name="Hussain S."/>
            <person name="Shahid M."/>
        </authorList>
    </citation>
    <scope>NUCLEOTIDE SEQUENCE</scope>
    <source>
        <strain evidence="2">S14</strain>
    </source>
</reference>
<feature type="region of interest" description="Disordered" evidence="1">
    <location>
        <begin position="59"/>
        <end position="79"/>
    </location>
</feature>
<protein>
    <submittedName>
        <fullName evidence="2">Type II toxin-antitoxin system VapB family antitoxin</fullName>
    </submittedName>
</protein>
<feature type="compositionally biased region" description="Basic and acidic residues" evidence="1">
    <location>
        <begin position="69"/>
        <end position="79"/>
    </location>
</feature>
<evidence type="ECO:0000313" key="3">
    <source>
        <dbReference type="Proteomes" id="UP001181622"/>
    </source>
</evidence>
<dbReference type="EMBL" id="JADBEO010000010">
    <property type="protein sequence ID" value="MDR4306236.1"/>
    <property type="molecule type" value="Genomic_DNA"/>
</dbReference>
<dbReference type="Proteomes" id="UP001181622">
    <property type="component" value="Unassembled WGS sequence"/>
</dbReference>